<dbReference type="EMBL" id="JBGFUD010000385">
    <property type="protein sequence ID" value="MFH4974433.1"/>
    <property type="molecule type" value="Genomic_DNA"/>
</dbReference>
<feature type="transmembrane region" description="Helical" evidence="5">
    <location>
        <begin position="7"/>
        <end position="25"/>
    </location>
</feature>
<dbReference type="PANTHER" id="PTHR15407:SF28">
    <property type="entry name" value="RIBITOL-5-PHOSPHATE TRANSFERASE FKTN"/>
    <property type="match status" value="1"/>
</dbReference>
<comment type="caution">
    <text evidence="6">The sequence shown here is derived from an EMBL/GenBank/DDBJ whole genome shotgun (WGS) entry which is preliminary data.</text>
</comment>
<dbReference type="Proteomes" id="UP001608902">
    <property type="component" value="Unassembled WGS sequence"/>
</dbReference>
<evidence type="ECO:0000256" key="1">
    <source>
        <dbReference type="ARBA" id="ARBA00004167"/>
    </source>
</evidence>
<name>A0ABD6E3N8_9BILA</name>
<sequence>MAESRKLIPLFIVVMLFCLIFRSQWHQTEIVLPINEWIGEYHSMKSMYTVTRKKSQLNYDYAYPTDDFKFQNEERRVLEGFSNLFLLPSSNGTVLMATTETNGSSLQYGRLNIIKMEYSLTNDYIKFLFGTTVRIVYGVSTINYNLDGINVKFPANQRLFLKKWEDSEFIECLGLKLSYDEPKTIPKNFVYYMTTFRDYFESFGSRVFLFGGTLLGWYRECSFIGDTTDVDFAMFIDELDPSVLVKFIKESDIFKPYWILGKINDSLQLTAYMQHRKVDLFFVYHSVKGYDWVGGIGRPERQKIRWDYPPINKRLCTANLVGYIFHVPCNVAAILEEF</sequence>
<proteinExistence type="predicted"/>
<dbReference type="AlphaFoldDB" id="A0ABD6E3N8"/>
<keyword evidence="2 5" id="KW-0812">Transmembrane</keyword>
<dbReference type="PANTHER" id="PTHR15407">
    <property type="entry name" value="FUKUTIN-RELATED"/>
    <property type="match status" value="1"/>
</dbReference>
<keyword evidence="4 5" id="KW-0472">Membrane</keyword>
<evidence type="ECO:0000256" key="3">
    <source>
        <dbReference type="ARBA" id="ARBA00022989"/>
    </source>
</evidence>
<dbReference type="GO" id="GO:0016020">
    <property type="term" value="C:membrane"/>
    <property type="evidence" value="ECO:0007669"/>
    <property type="project" value="UniProtKB-SubCell"/>
</dbReference>
<comment type="subcellular location">
    <subcellularLocation>
        <location evidence="1">Membrane</location>
        <topology evidence="1">Single-pass membrane protein</topology>
    </subcellularLocation>
</comment>
<gene>
    <name evidence="6" type="ORF">AB6A40_001142</name>
</gene>
<protein>
    <recommendedName>
        <fullName evidence="8">Fukutin</fullName>
    </recommendedName>
</protein>
<dbReference type="InterPro" id="IPR009644">
    <property type="entry name" value="FKTN/MNN4/W02B3.4-1"/>
</dbReference>
<evidence type="ECO:0000313" key="7">
    <source>
        <dbReference type="Proteomes" id="UP001608902"/>
    </source>
</evidence>
<evidence type="ECO:0008006" key="8">
    <source>
        <dbReference type="Google" id="ProtNLM"/>
    </source>
</evidence>
<evidence type="ECO:0000256" key="4">
    <source>
        <dbReference type="ARBA" id="ARBA00023136"/>
    </source>
</evidence>
<keyword evidence="3 5" id="KW-1133">Transmembrane helix</keyword>
<reference evidence="6 7" key="1">
    <citation type="submission" date="2024-08" db="EMBL/GenBank/DDBJ databases">
        <title>Gnathostoma spinigerum genome.</title>
        <authorList>
            <person name="Gonzalez-Bertolin B."/>
            <person name="Monzon S."/>
            <person name="Zaballos A."/>
            <person name="Jimenez P."/>
            <person name="Dekumyoy P."/>
            <person name="Varona S."/>
            <person name="Cuesta I."/>
            <person name="Sumanam S."/>
            <person name="Adisakwattana P."/>
            <person name="Gasser R.B."/>
            <person name="Hernandez-Gonzalez A."/>
            <person name="Young N.D."/>
            <person name="Perteguer M.J."/>
        </authorList>
    </citation>
    <scope>NUCLEOTIDE SEQUENCE [LARGE SCALE GENOMIC DNA]</scope>
    <source>
        <strain evidence="6">AL3</strain>
        <tissue evidence="6">Liver</tissue>
    </source>
</reference>
<evidence type="ECO:0000256" key="5">
    <source>
        <dbReference type="SAM" id="Phobius"/>
    </source>
</evidence>
<accession>A0ABD6E3N8</accession>
<evidence type="ECO:0000256" key="2">
    <source>
        <dbReference type="ARBA" id="ARBA00022692"/>
    </source>
</evidence>
<keyword evidence="7" id="KW-1185">Reference proteome</keyword>
<organism evidence="6 7">
    <name type="scientific">Gnathostoma spinigerum</name>
    <dbReference type="NCBI Taxonomy" id="75299"/>
    <lineage>
        <taxon>Eukaryota</taxon>
        <taxon>Metazoa</taxon>
        <taxon>Ecdysozoa</taxon>
        <taxon>Nematoda</taxon>
        <taxon>Chromadorea</taxon>
        <taxon>Rhabditida</taxon>
        <taxon>Spirurina</taxon>
        <taxon>Gnathostomatomorpha</taxon>
        <taxon>Gnathostomatoidea</taxon>
        <taxon>Gnathostomatidae</taxon>
        <taxon>Gnathostoma</taxon>
    </lineage>
</organism>
<evidence type="ECO:0000313" key="6">
    <source>
        <dbReference type="EMBL" id="MFH4974433.1"/>
    </source>
</evidence>